<dbReference type="CDD" id="cd00761">
    <property type="entry name" value="Glyco_tranf_GTA_type"/>
    <property type="match status" value="1"/>
</dbReference>
<dbReference type="InterPro" id="IPR001173">
    <property type="entry name" value="Glyco_trans_2-like"/>
</dbReference>
<sequence>MQHSKVIILLATHNRAHLIGETLNSILAQTYPNWECLIIDDFSTDNTSEIVNQFLTKDPRFSYYQKPSNYNKGLSASRNYGLSLAKQRPSNYIQFFDDDDLMHPRKLELQISSLYKNPQSKFSICGWSNFKEYREINWNQIGEVKIKRNLTLGESFLIGDIKFVAQVPLFRYDYAIDFKFDEDLFYAEEWALFSMHFLLDKPDFEVVKEVLFYRRKHKASVTEGNDENFIITKTRAIVQIKVFNFLTKRKIHTRKTLSFFTRYFLIYSYDSNKIGIIKNVIRSHHLFNIFDRIRLNTTILFHFYFRKILLKMTNF</sequence>
<dbReference type="EMBL" id="JAAVJR010000007">
    <property type="protein sequence ID" value="NJW53657.1"/>
    <property type="molecule type" value="Genomic_DNA"/>
</dbReference>
<dbReference type="InterPro" id="IPR029044">
    <property type="entry name" value="Nucleotide-diphossugar_trans"/>
</dbReference>
<feature type="domain" description="Glycosyltransferase 2-like" evidence="1">
    <location>
        <begin position="8"/>
        <end position="162"/>
    </location>
</feature>
<dbReference type="Proteomes" id="UP000703674">
    <property type="component" value="Unassembled WGS sequence"/>
</dbReference>
<evidence type="ECO:0000313" key="2">
    <source>
        <dbReference type="EMBL" id="NJW53657.1"/>
    </source>
</evidence>
<gene>
    <name evidence="2" type="ORF">HC175_12080</name>
</gene>
<evidence type="ECO:0000259" key="1">
    <source>
        <dbReference type="Pfam" id="PF00535"/>
    </source>
</evidence>
<proteinExistence type="predicted"/>
<dbReference type="Pfam" id="PF00535">
    <property type="entry name" value="Glycos_transf_2"/>
    <property type="match status" value="1"/>
</dbReference>
<name>A0ABX1D2U7_9FLAO</name>
<protein>
    <submittedName>
        <fullName evidence="2">Glycosyltransferase family 2 protein</fullName>
    </submittedName>
</protein>
<keyword evidence="3" id="KW-1185">Reference proteome</keyword>
<comment type="caution">
    <text evidence="2">The sequence shown here is derived from an EMBL/GenBank/DDBJ whole genome shotgun (WGS) entry which is preliminary data.</text>
</comment>
<dbReference type="Gene3D" id="3.90.550.10">
    <property type="entry name" value="Spore Coat Polysaccharide Biosynthesis Protein SpsA, Chain A"/>
    <property type="match status" value="1"/>
</dbReference>
<accession>A0ABX1D2U7</accession>
<dbReference type="SUPFAM" id="SSF53448">
    <property type="entry name" value="Nucleotide-diphospho-sugar transferases"/>
    <property type="match status" value="1"/>
</dbReference>
<dbReference type="PANTHER" id="PTHR22916">
    <property type="entry name" value="GLYCOSYLTRANSFERASE"/>
    <property type="match status" value="1"/>
</dbReference>
<evidence type="ECO:0000313" key="3">
    <source>
        <dbReference type="Proteomes" id="UP000703674"/>
    </source>
</evidence>
<reference evidence="2 3" key="1">
    <citation type="submission" date="2020-03" db="EMBL/GenBank/DDBJ databases">
        <title>Salinimicrobium sp. nov, isolated from SCS.</title>
        <authorList>
            <person name="Cao W.R."/>
        </authorList>
    </citation>
    <scope>NUCLEOTIDE SEQUENCE [LARGE SCALE GENOMIC DNA]</scope>
    <source>
        <strain evidence="3">J15B91</strain>
    </source>
</reference>
<dbReference type="PANTHER" id="PTHR22916:SF3">
    <property type="entry name" value="UDP-GLCNAC:BETAGAL BETA-1,3-N-ACETYLGLUCOSAMINYLTRANSFERASE-LIKE PROTEIN 1"/>
    <property type="match status" value="1"/>
</dbReference>
<dbReference type="RefSeq" id="WP_168138766.1">
    <property type="nucleotide sequence ID" value="NZ_JAAVJR010000007.1"/>
</dbReference>
<organism evidence="2 3">
    <name type="scientific">Salinimicrobium oceani</name>
    <dbReference type="NCBI Taxonomy" id="2722702"/>
    <lineage>
        <taxon>Bacteria</taxon>
        <taxon>Pseudomonadati</taxon>
        <taxon>Bacteroidota</taxon>
        <taxon>Flavobacteriia</taxon>
        <taxon>Flavobacteriales</taxon>
        <taxon>Flavobacteriaceae</taxon>
        <taxon>Salinimicrobium</taxon>
    </lineage>
</organism>